<dbReference type="Gene3D" id="3.90.1330.10">
    <property type="entry name" value="Alpha-glucuronidase, C-terminal domain"/>
    <property type="match status" value="1"/>
</dbReference>
<keyword evidence="2 7" id="KW-0858">Xylan degradation</keyword>
<evidence type="ECO:0000256" key="8">
    <source>
        <dbReference type="PIRSR" id="PIRSR029900-1"/>
    </source>
</evidence>
<dbReference type="Gene3D" id="3.20.20.80">
    <property type="entry name" value="Glycosidases"/>
    <property type="match status" value="1"/>
</dbReference>
<evidence type="ECO:0000313" key="14">
    <source>
        <dbReference type="EMBL" id="PHN01634.1"/>
    </source>
</evidence>
<evidence type="ECO:0000256" key="2">
    <source>
        <dbReference type="ARBA" id="ARBA00022651"/>
    </source>
</evidence>
<keyword evidence="4 9" id="KW-0119">Carbohydrate metabolism</keyword>
<evidence type="ECO:0000256" key="9">
    <source>
        <dbReference type="RuleBase" id="RU361198"/>
    </source>
</evidence>
<keyword evidence="5 7" id="KW-0326">Glycosidase</keyword>
<dbReference type="InterPro" id="IPR011100">
    <property type="entry name" value="Glyco_hydro_67_cat"/>
</dbReference>
<comment type="caution">
    <text evidence="14">The sequence shown here is derived from an EMBL/GenBank/DDBJ whole genome shotgun (WGS) entry which is preliminary data.</text>
</comment>
<dbReference type="SUPFAM" id="SSF55545">
    <property type="entry name" value="beta-N-acetylhexosaminidase-like domain"/>
    <property type="match status" value="1"/>
</dbReference>
<dbReference type="OrthoDB" id="339499at2"/>
<dbReference type="InterPro" id="IPR029018">
    <property type="entry name" value="Hex-like_dom2"/>
</dbReference>
<comment type="similarity">
    <text evidence="1 7 9">Belongs to the glycosyl hydrolase 67 family.</text>
</comment>
<name>A0A2D0MZD2_FLAN2</name>
<dbReference type="InterPro" id="IPR011395">
    <property type="entry name" value="Glyco_hydro_67_aGlcAse"/>
</dbReference>
<protein>
    <recommendedName>
        <fullName evidence="9">Xylan alpha-1,2-glucuronidase</fullName>
        <ecNumber evidence="9">3.2.1.131</ecNumber>
    </recommendedName>
</protein>
<feature type="active site" description="Proton donor" evidence="8">
    <location>
        <position position="309"/>
    </location>
</feature>
<dbReference type="Pfam" id="PF03648">
    <property type="entry name" value="Glyco_hydro_67N"/>
    <property type="match status" value="1"/>
</dbReference>
<dbReference type="EMBL" id="PDUD01000051">
    <property type="protein sequence ID" value="PHN01634.1"/>
    <property type="molecule type" value="Genomic_DNA"/>
</dbReference>
<dbReference type="Proteomes" id="UP000223913">
    <property type="component" value="Unassembled WGS sequence"/>
</dbReference>
<evidence type="ECO:0000256" key="3">
    <source>
        <dbReference type="ARBA" id="ARBA00022801"/>
    </source>
</evidence>
<dbReference type="PANTHER" id="PTHR39207:SF1">
    <property type="entry name" value="ALPHA-GLUCURONIDASE A"/>
    <property type="match status" value="1"/>
</dbReference>
<feature type="chain" id="PRO_5013152627" description="Xylan alpha-1,2-glucuronidase" evidence="10">
    <location>
        <begin position="22"/>
        <end position="722"/>
    </location>
</feature>
<dbReference type="EC" id="3.2.1.131" evidence="9"/>
<dbReference type="InterPro" id="IPR037054">
    <property type="entry name" value="A-glucoronidase_C_sf"/>
</dbReference>
<keyword evidence="3 7" id="KW-0378">Hydrolase</keyword>
<dbReference type="GO" id="GO:0033939">
    <property type="term" value="F:xylan alpha-1,2-glucuronosidase activity"/>
    <property type="evidence" value="ECO:0007669"/>
    <property type="project" value="UniProtKB-EC"/>
</dbReference>
<dbReference type="GO" id="GO:0046559">
    <property type="term" value="F:alpha-glucuronidase activity"/>
    <property type="evidence" value="ECO:0007669"/>
    <property type="project" value="InterPro"/>
</dbReference>
<dbReference type="InterPro" id="IPR017853">
    <property type="entry name" value="GH"/>
</dbReference>
<evidence type="ECO:0000256" key="4">
    <source>
        <dbReference type="ARBA" id="ARBA00023277"/>
    </source>
</evidence>
<feature type="domain" description="Glycosyl hydrolase family 67 catalytic" evidence="13">
    <location>
        <begin position="152"/>
        <end position="471"/>
    </location>
</feature>
<evidence type="ECO:0000259" key="12">
    <source>
        <dbReference type="Pfam" id="PF07477"/>
    </source>
</evidence>
<feature type="domain" description="Alpha glucuronidase N-terminal" evidence="11">
    <location>
        <begin position="27"/>
        <end position="148"/>
    </location>
</feature>
<keyword evidence="15" id="KW-1185">Reference proteome</keyword>
<comment type="subunit">
    <text evidence="9">Homodimer.</text>
</comment>
<feature type="signal peptide" evidence="10">
    <location>
        <begin position="1"/>
        <end position="21"/>
    </location>
</feature>
<reference evidence="14 15" key="1">
    <citation type="submission" date="2017-10" db="EMBL/GenBank/DDBJ databases">
        <title>The draft genome sequence of Lewinella nigricans NBRC 102662.</title>
        <authorList>
            <person name="Wang K."/>
        </authorList>
    </citation>
    <scope>NUCLEOTIDE SEQUENCE [LARGE SCALE GENOMIC DNA]</scope>
    <source>
        <strain evidence="14 15">NBRC 102662</strain>
    </source>
</reference>
<dbReference type="GO" id="GO:0005576">
    <property type="term" value="C:extracellular region"/>
    <property type="evidence" value="ECO:0007669"/>
    <property type="project" value="InterPro"/>
</dbReference>
<feature type="active site" description="Proton acceptor" evidence="8">
    <location>
        <position position="411"/>
    </location>
</feature>
<evidence type="ECO:0000256" key="5">
    <source>
        <dbReference type="ARBA" id="ARBA00023295"/>
    </source>
</evidence>
<dbReference type="GO" id="GO:0045493">
    <property type="term" value="P:xylan catabolic process"/>
    <property type="evidence" value="ECO:0007669"/>
    <property type="project" value="UniProtKB-KW"/>
</dbReference>
<evidence type="ECO:0000259" key="11">
    <source>
        <dbReference type="Pfam" id="PF03648"/>
    </source>
</evidence>
<evidence type="ECO:0000256" key="6">
    <source>
        <dbReference type="ARBA" id="ARBA00023326"/>
    </source>
</evidence>
<keyword evidence="10" id="KW-0732">Signal</keyword>
<dbReference type="Pfam" id="PF07488">
    <property type="entry name" value="Glyco_hydro_67M"/>
    <property type="match status" value="1"/>
</dbReference>
<dbReference type="InterPro" id="IPR005154">
    <property type="entry name" value="Glyco_hydro_67_aGlcAse_N"/>
</dbReference>
<evidence type="ECO:0000256" key="10">
    <source>
        <dbReference type="SAM" id="SignalP"/>
    </source>
</evidence>
<gene>
    <name evidence="14" type="ORF">CRP01_36050</name>
</gene>
<evidence type="ECO:0000313" key="15">
    <source>
        <dbReference type="Proteomes" id="UP000223913"/>
    </source>
</evidence>
<dbReference type="Pfam" id="PF07477">
    <property type="entry name" value="Glyco_hydro_67C"/>
    <property type="match status" value="1"/>
</dbReference>
<evidence type="ECO:0000259" key="13">
    <source>
        <dbReference type="Pfam" id="PF07488"/>
    </source>
</evidence>
<dbReference type="PANTHER" id="PTHR39207">
    <property type="entry name" value="ALPHA-GLUCURONIDASE A"/>
    <property type="match status" value="1"/>
</dbReference>
<dbReference type="SUPFAM" id="SSF51445">
    <property type="entry name" value="(Trans)glycosidases"/>
    <property type="match status" value="1"/>
</dbReference>
<evidence type="ECO:0000256" key="7">
    <source>
        <dbReference type="PIRNR" id="PIRNR029900"/>
    </source>
</evidence>
<sequence>MFKSIACTILFSFLCTLNSFADDGYRLWLRFDEIASEEVRNDYRQSVGQIFIDGDSPILATAGKELSDGLSGLLGQSVPLLDRAADGPGIIAGIIGQSDLINGWVTTADAEKIQEEGYLLMQKEQNGQQRIVIAAKDERGVLYGSFHLLRLVQTQSALSGLHLIDNPKIKMRVLNHWDNLDRTVERGYAGFSIWDWHQLPEFLDVRYTDYARANASIGINGTVVTNVNANALIFRPDYLEKVAALADVFRPYGIRIYLTARFSAPIEQGGLETADPLDAGVQKWWSDKVAEIYELIPDFGGFLVKANSEGQPGPQNYNRNHAEGANMLADALEPYGGVVMWRAFVYSNEEPEDRAKQAYNEFVPLDGKFRKNVLIQVKNGPIDFQPREPIHPLFGAMPQTPLMMEFQITKEYLGQGTHLVGLAKMYEEVLQTDTYVKGKGSTVAKVIDGSLDGHELSGIAGVANIGTARNWTGNLFGQADWYAYGRLAWDPEIAAESIFEEWTKMTFTHDPEAVSVINNMLATSHETCVRYMTPLGLHHIMGPGHHYGPGPWVSRMPRADWTSVYYHKADEKGLGFDRTASGSDALSQYHPDFQKELRDMDKISHKFLLWFHHVPWDHVLSTGNTLWVELCREYHRGAAAVTAMKEQWNSVSDHIDPGRFRQVAMHLDIQEKEAKWWRDACLRYFQSFSKMEIPADLEQPEHDLEYYESLRFPYAPGIRPRW</sequence>
<evidence type="ECO:0000256" key="1">
    <source>
        <dbReference type="ARBA" id="ARBA00008833"/>
    </source>
</evidence>
<feature type="active site" description="Proton acceptor" evidence="8">
    <location>
        <position position="383"/>
    </location>
</feature>
<dbReference type="Gene3D" id="3.30.379.10">
    <property type="entry name" value="Chitobiase/beta-hexosaminidase domain 2-like"/>
    <property type="match status" value="1"/>
</dbReference>
<dbReference type="PIRSF" id="PIRSF029900">
    <property type="entry name" value="Alpha-glucuronds"/>
    <property type="match status" value="1"/>
</dbReference>
<dbReference type="InterPro" id="IPR011099">
    <property type="entry name" value="Glyco_hydro_67_C"/>
</dbReference>
<organism evidence="14 15">
    <name type="scientific">Flavilitoribacter nigricans (strain ATCC 23147 / DSM 23189 / NBRC 102662 / NCIMB 1420 / SS-2)</name>
    <name type="common">Lewinella nigricans</name>
    <dbReference type="NCBI Taxonomy" id="1122177"/>
    <lineage>
        <taxon>Bacteria</taxon>
        <taxon>Pseudomonadati</taxon>
        <taxon>Bacteroidota</taxon>
        <taxon>Saprospiria</taxon>
        <taxon>Saprospirales</taxon>
        <taxon>Lewinellaceae</taxon>
        <taxon>Flavilitoribacter</taxon>
    </lineage>
</organism>
<dbReference type="RefSeq" id="WP_099154948.1">
    <property type="nucleotide sequence ID" value="NZ_PDUD01000051.1"/>
</dbReference>
<dbReference type="AlphaFoldDB" id="A0A2D0MZD2"/>
<keyword evidence="6 9" id="KW-0624">Polysaccharide degradation</keyword>
<feature type="domain" description="Glycosyl hydrolase family 67 C-terminal" evidence="12">
    <location>
        <begin position="472"/>
        <end position="696"/>
    </location>
</feature>
<comment type="catalytic activity">
    <reaction evidence="9">
        <text>Hydrolysis of (1-&gt;2)-alpha-D-(4-O-methyl)glucuronosyl links in the main chain of hardwood xylans.</text>
        <dbReference type="EC" id="3.2.1.131"/>
    </reaction>
</comment>
<proteinExistence type="inferred from homology"/>
<accession>A0A2D0MZD2</accession>